<evidence type="ECO:0000256" key="2">
    <source>
        <dbReference type="ARBA" id="ARBA00022723"/>
    </source>
</evidence>
<dbReference type="InterPro" id="IPR024607">
    <property type="entry name" value="Sulfatase_CS"/>
</dbReference>
<dbReference type="SUPFAM" id="SSF53649">
    <property type="entry name" value="Alkaline phosphatase-like"/>
    <property type="match status" value="1"/>
</dbReference>
<gene>
    <name evidence="8" type="primary">atsA_19</name>
    <name evidence="8" type="ORF">Pla52o_50270</name>
</gene>
<dbReference type="EC" id="3.1.6.1" evidence="8"/>
<dbReference type="InterPro" id="IPR050738">
    <property type="entry name" value="Sulfatase"/>
</dbReference>
<dbReference type="InterPro" id="IPR000917">
    <property type="entry name" value="Sulfatase_N"/>
</dbReference>
<reference evidence="8 9" key="1">
    <citation type="submission" date="2019-02" db="EMBL/GenBank/DDBJ databases">
        <title>Deep-cultivation of Planctomycetes and their phenomic and genomic characterization uncovers novel biology.</title>
        <authorList>
            <person name="Wiegand S."/>
            <person name="Jogler M."/>
            <person name="Boedeker C."/>
            <person name="Pinto D."/>
            <person name="Vollmers J."/>
            <person name="Rivas-Marin E."/>
            <person name="Kohn T."/>
            <person name="Peeters S.H."/>
            <person name="Heuer A."/>
            <person name="Rast P."/>
            <person name="Oberbeckmann S."/>
            <person name="Bunk B."/>
            <person name="Jeske O."/>
            <person name="Meyerdierks A."/>
            <person name="Storesund J.E."/>
            <person name="Kallscheuer N."/>
            <person name="Luecker S."/>
            <person name="Lage O.M."/>
            <person name="Pohl T."/>
            <person name="Merkel B.J."/>
            <person name="Hornburger P."/>
            <person name="Mueller R.-W."/>
            <person name="Bruemmer F."/>
            <person name="Labrenz M."/>
            <person name="Spormann A.M."/>
            <person name="Op Den Camp H."/>
            <person name="Overmann J."/>
            <person name="Amann R."/>
            <person name="Jetten M.S.M."/>
            <person name="Mascher T."/>
            <person name="Medema M.H."/>
            <person name="Devos D.P."/>
            <person name="Kaster A.-K."/>
            <person name="Ovreas L."/>
            <person name="Rohde M."/>
            <person name="Galperin M.Y."/>
            <person name="Jogler C."/>
        </authorList>
    </citation>
    <scope>NUCLEOTIDE SEQUENCE [LARGE SCALE GENOMIC DNA]</scope>
    <source>
        <strain evidence="8 9">Pla52o</strain>
    </source>
</reference>
<organism evidence="8 9">
    <name type="scientific">Novipirellula galeiformis</name>
    <dbReference type="NCBI Taxonomy" id="2528004"/>
    <lineage>
        <taxon>Bacteria</taxon>
        <taxon>Pseudomonadati</taxon>
        <taxon>Planctomycetota</taxon>
        <taxon>Planctomycetia</taxon>
        <taxon>Pirellulales</taxon>
        <taxon>Pirellulaceae</taxon>
        <taxon>Novipirellula</taxon>
    </lineage>
</organism>
<dbReference type="EMBL" id="SJPT01000011">
    <property type="protein sequence ID" value="TWU17472.1"/>
    <property type="molecule type" value="Genomic_DNA"/>
</dbReference>
<evidence type="ECO:0000313" key="8">
    <source>
        <dbReference type="EMBL" id="TWU17472.1"/>
    </source>
</evidence>
<dbReference type="PROSITE" id="PS00149">
    <property type="entry name" value="SULFATASE_2"/>
    <property type="match status" value="1"/>
</dbReference>
<dbReference type="PANTHER" id="PTHR42693">
    <property type="entry name" value="ARYLSULFATASE FAMILY MEMBER"/>
    <property type="match status" value="1"/>
</dbReference>
<dbReference type="GO" id="GO:0046872">
    <property type="term" value="F:metal ion binding"/>
    <property type="evidence" value="ECO:0007669"/>
    <property type="project" value="UniProtKB-KW"/>
</dbReference>
<comment type="caution">
    <text evidence="8">The sequence shown here is derived from an EMBL/GenBank/DDBJ whole genome shotgun (WGS) entry which is preliminary data.</text>
</comment>
<keyword evidence="3 8" id="KW-0378">Hydrolase</keyword>
<feature type="domain" description="YHYH" evidence="7">
    <location>
        <begin position="905"/>
        <end position="1011"/>
    </location>
</feature>
<evidence type="ECO:0000256" key="5">
    <source>
        <dbReference type="SAM" id="MobiDB-lite"/>
    </source>
</evidence>
<proteinExistence type="inferred from homology"/>
<dbReference type="Pfam" id="PF14240">
    <property type="entry name" value="YHYH"/>
    <property type="match status" value="1"/>
</dbReference>
<evidence type="ECO:0000256" key="4">
    <source>
        <dbReference type="ARBA" id="ARBA00022837"/>
    </source>
</evidence>
<evidence type="ECO:0000313" key="9">
    <source>
        <dbReference type="Proteomes" id="UP000316304"/>
    </source>
</evidence>
<dbReference type="Pfam" id="PF00884">
    <property type="entry name" value="Sulfatase"/>
    <property type="match status" value="1"/>
</dbReference>
<evidence type="ECO:0000259" key="7">
    <source>
        <dbReference type="Pfam" id="PF14240"/>
    </source>
</evidence>
<dbReference type="GO" id="GO:0004065">
    <property type="term" value="F:arylsulfatase activity"/>
    <property type="evidence" value="ECO:0007669"/>
    <property type="project" value="UniProtKB-EC"/>
</dbReference>
<keyword evidence="4" id="KW-0106">Calcium</keyword>
<feature type="domain" description="Sulfatase N-terminal" evidence="6">
    <location>
        <begin position="89"/>
        <end position="392"/>
    </location>
</feature>
<dbReference type="AlphaFoldDB" id="A0A5C6C041"/>
<accession>A0A5C6C041</accession>
<dbReference type="Gene3D" id="3.30.1120.10">
    <property type="match status" value="1"/>
</dbReference>
<evidence type="ECO:0000259" key="6">
    <source>
        <dbReference type="Pfam" id="PF00884"/>
    </source>
</evidence>
<sequence length="1073" mass="117965">MKPTLALHFIHRLAMVAALARAWDEHRFHHRLATVATLARAWIANKTGHRLATVATEGRYCINGVLVLAALLSMQSLCVGDDVDAQKRKNIVILLADDLGWGDVGFHGGAADTPNIDSLAKDGVRLNRFYAYPACSPARAAMLTGRFPHRYGISGPVRPRDEGLPTSEPLLPAAFQKAGYETSLIGKWHLGLAGDQSHPIRRGFDQFYGFLDASIDYYEHTASRGKIDWQRGGTTLDEKGYSTDLLADEAVRQIRNRRSRKPYCIVVSFNAPHSPFQAPQNLIAKYQGKLSATEATYAAMVDSMDQGIGRILDAIDDRQLRQDTIVVFASDNGAARAGTNKPFRGQKRQVYEGGIHVPCVIRAPGLLKAGSENEQLCAIHDLFPTLAAATGVSISSVKPLDGDSLWSQLVSGKATSRTIVIAENDHAIIHDDWKLIQFADGGTELFNLRRDPTEERNVAGSEAKIASQLLSKLIQYQVIVQTDGPVPPSGDGSYAGQSVGRTQPAPPSGDGSYAGQSAGRTQPAPPSGDGSYAGQSVGRTQPAPPSGDGSYAGQSVGRTQLAPPSGDSSYARQSVVSGRHTLAVTTAKELQEGESLATATLRGDAKYGVLGDPRVESSGRGIRLLSSEDVDGNGTLAGEASLTSDQVSADQRWYRFYISGLAQDNFAVDQDELYLKVEFFQKRGTDSLDLIKERIYPQVLQERKDFFDKDTNESLGHSIWRTYAMDFRTPFAEVDRLKLSVGFANGKAQTGKSEFWVNSMDIKPIDVPANYEAAKPTLQDFPQPDESKLIALGGRWYFNPKAGQRQAPKQFDYTNADQLLYKTDRYHAPFAGNMSSWLRAGYLDFNGDEVTKDQYKPYAVIVTFTDEHLVMRSRNLPNHPTATFPDRWRMLDGNPSYIKEQANTWHIPLEPKRDPNAIAMDEKNSNQALPMGAIGVATNGVIFFNPFDHIFETDAVWRLDRCCGHPSPRQQYHYHKYPVCVKTPWSDEGQSHSGVIGFAFDGFPVYGPYESKGLLAKDDTKNPLNDFNLHTDPDRGPHYHVTPGEYPHIIGGYWGQIDTNNRPGRGNGAGNQR</sequence>
<comment type="similarity">
    <text evidence="1">Belongs to the sulfatase family.</text>
</comment>
<keyword evidence="9" id="KW-1185">Reference proteome</keyword>
<dbReference type="Gene3D" id="3.40.720.10">
    <property type="entry name" value="Alkaline Phosphatase, subunit A"/>
    <property type="match status" value="1"/>
</dbReference>
<dbReference type="InterPro" id="IPR017850">
    <property type="entry name" value="Alkaline_phosphatase_core_sf"/>
</dbReference>
<evidence type="ECO:0000256" key="3">
    <source>
        <dbReference type="ARBA" id="ARBA00022801"/>
    </source>
</evidence>
<dbReference type="CDD" id="cd16029">
    <property type="entry name" value="4-S"/>
    <property type="match status" value="1"/>
</dbReference>
<evidence type="ECO:0000256" key="1">
    <source>
        <dbReference type="ARBA" id="ARBA00008779"/>
    </source>
</evidence>
<name>A0A5C6C041_9BACT</name>
<dbReference type="InterPro" id="IPR025924">
    <property type="entry name" value="YHYH_dom"/>
</dbReference>
<dbReference type="PANTHER" id="PTHR42693:SF27">
    <property type="entry name" value="ARYLSULFATASE B [PRECURSOR]"/>
    <property type="match status" value="1"/>
</dbReference>
<keyword evidence="2" id="KW-0479">Metal-binding</keyword>
<dbReference type="Proteomes" id="UP000316304">
    <property type="component" value="Unassembled WGS sequence"/>
</dbReference>
<protein>
    <submittedName>
        <fullName evidence="8">Arylsulfatase</fullName>
        <ecNumber evidence="8">3.1.6.1</ecNumber>
    </submittedName>
</protein>
<feature type="region of interest" description="Disordered" evidence="5">
    <location>
        <begin position="484"/>
        <end position="574"/>
    </location>
</feature>